<feature type="domain" description="Late embryogenesis abundant protein LEA-2 subgroup" evidence="7">
    <location>
        <begin position="93"/>
        <end position="194"/>
    </location>
</feature>
<dbReference type="Pfam" id="PF03168">
    <property type="entry name" value="LEA_2"/>
    <property type="match status" value="1"/>
</dbReference>
<dbReference type="GO" id="GO:0005886">
    <property type="term" value="C:plasma membrane"/>
    <property type="evidence" value="ECO:0000318"/>
    <property type="project" value="GO_Central"/>
</dbReference>
<keyword evidence="4 6" id="KW-0472">Membrane</keyword>
<keyword evidence="9" id="KW-1185">Reference proteome</keyword>
<dbReference type="STRING" id="13333.W1NM74"/>
<dbReference type="OMA" id="MSDYDQQ"/>
<evidence type="ECO:0000313" key="9">
    <source>
        <dbReference type="Proteomes" id="UP000017836"/>
    </source>
</evidence>
<evidence type="ECO:0000256" key="3">
    <source>
        <dbReference type="ARBA" id="ARBA00022989"/>
    </source>
</evidence>
<feature type="compositionally biased region" description="Pro residues" evidence="5">
    <location>
        <begin position="11"/>
        <end position="21"/>
    </location>
</feature>
<dbReference type="HOGENOM" id="CLU_051752_3_1_1"/>
<keyword evidence="3 6" id="KW-1133">Transmembrane helix</keyword>
<evidence type="ECO:0000256" key="1">
    <source>
        <dbReference type="ARBA" id="ARBA00004167"/>
    </source>
</evidence>
<sequence>MSQGGEKLPSGPKPPPSPSPAPAGARMAYAPARPHKLLCGVLTALILLVGSIALVLWLVYRPYRPRFYVQGAAIYSLNLTSPYTISTSLQFTVLTRNPNRRVAIEYDRLAALVVYRNQAITAPVGLPPLHQERKSSVAFAPVLEGNGVPVSGEVVSGLEGDEAYGAVAMRLVFQGRMRYRGGFWKSAWYGIYVKCEVLMGVRRDVAGQVPVLGAPGCSVEM</sequence>
<dbReference type="PANTHER" id="PTHR31415">
    <property type="entry name" value="OS05G0367900 PROTEIN"/>
    <property type="match status" value="1"/>
</dbReference>
<dbReference type="AlphaFoldDB" id="W1NM74"/>
<reference evidence="9" key="1">
    <citation type="journal article" date="2013" name="Science">
        <title>The Amborella genome and the evolution of flowering plants.</title>
        <authorList>
            <consortium name="Amborella Genome Project"/>
        </authorList>
    </citation>
    <scope>NUCLEOTIDE SEQUENCE [LARGE SCALE GENOMIC DNA]</scope>
</reference>
<evidence type="ECO:0000256" key="5">
    <source>
        <dbReference type="SAM" id="MobiDB-lite"/>
    </source>
</evidence>
<proteinExistence type="predicted"/>
<dbReference type="InterPro" id="IPR004864">
    <property type="entry name" value="LEA_2"/>
</dbReference>
<evidence type="ECO:0000256" key="6">
    <source>
        <dbReference type="SAM" id="Phobius"/>
    </source>
</evidence>
<dbReference type="Proteomes" id="UP000017836">
    <property type="component" value="Unassembled WGS sequence"/>
</dbReference>
<dbReference type="GO" id="GO:0009506">
    <property type="term" value="C:plasmodesma"/>
    <property type="evidence" value="ECO:0000318"/>
    <property type="project" value="GO_Central"/>
</dbReference>
<accession>W1NM74</accession>
<evidence type="ECO:0000256" key="4">
    <source>
        <dbReference type="ARBA" id="ARBA00023136"/>
    </source>
</evidence>
<evidence type="ECO:0000259" key="7">
    <source>
        <dbReference type="Pfam" id="PF03168"/>
    </source>
</evidence>
<dbReference type="OrthoDB" id="746161at2759"/>
<organism evidence="8 9">
    <name type="scientific">Amborella trichopoda</name>
    <dbReference type="NCBI Taxonomy" id="13333"/>
    <lineage>
        <taxon>Eukaryota</taxon>
        <taxon>Viridiplantae</taxon>
        <taxon>Streptophyta</taxon>
        <taxon>Embryophyta</taxon>
        <taxon>Tracheophyta</taxon>
        <taxon>Spermatophyta</taxon>
        <taxon>Magnoliopsida</taxon>
        <taxon>Amborellales</taxon>
        <taxon>Amborellaceae</taxon>
        <taxon>Amborella</taxon>
    </lineage>
</organism>
<evidence type="ECO:0000313" key="8">
    <source>
        <dbReference type="EMBL" id="ERM96616.1"/>
    </source>
</evidence>
<dbReference type="KEGG" id="atr:18424551"/>
<evidence type="ECO:0000256" key="2">
    <source>
        <dbReference type="ARBA" id="ARBA00022692"/>
    </source>
</evidence>
<dbReference type="InterPro" id="IPR044839">
    <property type="entry name" value="NDR1-like"/>
</dbReference>
<dbReference type="Gramene" id="ERM96616">
    <property type="protein sequence ID" value="ERM96616"/>
    <property type="gene ID" value="AMTR_s00001p00271600"/>
</dbReference>
<keyword evidence="2 6" id="KW-0812">Transmembrane</keyword>
<feature type="region of interest" description="Disordered" evidence="5">
    <location>
        <begin position="1"/>
        <end position="26"/>
    </location>
</feature>
<name>W1NM74_AMBTC</name>
<dbReference type="GO" id="GO:0098542">
    <property type="term" value="P:defense response to other organism"/>
    <property type="evidence" value="ECO:0007669"/>
    <property type="project" value="InterPro"/>
</dbReference>
<dbReference type="EMBL" id="KI397142">
    <property type="protein sequence ID" value="ERM96616.1"/>
    <property type="molecule type" value="Genomic_DNA"/>
</dbReference>
<protein>
    <recommendedName>
        <fullName evidence="7">Late embryogenesis abundant protein LEA-2 subgroup domain-containing protein</fullName>
    </recommendedName>
</protein>
<feature type="transmembrane region" description="Helical" evidence="6">
    <location>
        <begin position="37"/>
        <end position="60"/>
    </location>
</feature>
<comment type="subcellular location">
    <subcellularLocation>
        <location evidence="1">Membrane</location>
        <topology evidence="1">Single-pass membrane protein</topology>
    </subcellularLocation>
</comment>
<dbReference type="eggNOG" id="ENOG502R4QG">
    <property type="taxonomic scope" value="Eukaryota"/>
</dbReference>
<gene>
    <name evidence="8" type="ORF">AMTR_s00001p00271600</name>
</gene>
<dbReference type="PANTHER" id="PTHR31415:SF9">
    <property type="entry name" value="OS05G0367900 PROTEIN"/>
    <property type="match status" value="1"/>
</dbReference>